<name>A0A9W7HBL0_HIBTR</name>
<dbReference type="Proteomes" id="UP001165190">
    <property type="component" value="Unassembled WGS sequence"/>
</dbReference>
<dbReference type="OrthoDB" id="998870at2759"/>
<dbReference type="EMBL" id="BSYR01000010">
    <property type="protein sequence ID" value="GMI72850.1"/>
    <property type="molecule type" value="Genomic_DNA"/>
</dbReference>
<reference evidence="1" key="1">
    <citation type="submission" date="2023-05" db="EMBL/GenBank/DDBJ databases">
        <title>Genome and transcriptome analyses reveal genes involved in the formation of fine ridges on petal epidermal cells in Hibiscus trionum.</title>
        <authorList>
            <person name="Koshimizu S."/>
            <person name="Masuda S."/>
            <person name="Ishii T."/>
            <person name="Shirasu K."/>
            <person name="Hoshino A."/>
            <person name="Arita M."/>
        </authorList>
    </citation>
    <scope>NUCLEOTIDE SEQUENCE</scope>
    <source>
        <strain evidence="1">Hamamatsu line</strain>
    </source>
</reference>
<evidence type="ECO:0008006" key="3">
    <source>
        <dbReference type="Google" id="ProtNLM"/>
    </source>
</evidence>
<evidence type="ECO:0000313" key="2">
    <source>
        <dbReference type="Proteomes" id="UP001165190"/>
    </source>
</evidence>
<accession>A0A9W7HBL0</accession>
<keyword evidence="2" id="KW-1185">Reference proteome</keyword>
<comment type="caution">
    <text evidence="1">The sequence shown here is derived from an EMBL/GenBank/DDBJ whole genome shotgun (WGS) entry which is preliminary data.</text>
</comment>
<proteinExistence type="predicted"/>
<evidence type="ECO:0000313" key="1">
    <source>
        <dbReference type="EMBL" id="GMI72850.1"/>
    </source>
</evidence>
<protein>
    <recommendedName>
        <fullName evidence="3">Reverse transcriptase domain-containing protein</fullName>
    </recommendedName>
</protein>
<sequence length="131" mass="14643">MERLAHSIAALVEVGEWKPIRLSQDGPGISHLFFADDLVFFAEASPDQLELIKEVIEQFCICSSYRVSNSKTHIYFSKNCPQSIREQVGLTLGFEVVSDLGKYLGVSLLHSRVTKATYVYLLDKMSRGLSG</sequence>
<organism evidence="1 2">
    <name type="scientific">Hibiscus trionum</name>
    <name type="common">Flower of an hour</name>
    <dbReference type="NCBI Taxonomy" id="183268"/>
    <lineage>
        <taxon>Eukaryota</taxon>
        <taxon>Viridiplantae</taxon>
        <taxon>Streptophyta</taxon>
        <taxon>Embryophyta</taxon>
        <taxon>Tracheophyta</taxon>
        <taxon>Spermatophyta</taxon>
        <taxon>Magnoliopsida</taxon>
        <taxon>eudicotyledons</taxon>
        <taxon>Gunneridae</taxon>
        <taxon>Pentapetalae</taxon>
        <taxon>rosids</taxon>
        <taxon>malvids</taxon>
        <taxon>Malvales</taxon>
        <taxon>Malvaceae</taxon>
        <taxon>Malvoideae</taxon>
        <taxon>Hibiscus</taxon>
    </lineage>
</organism>
<dbReference type="AlphaFoldDB" id="A0A9W7HBL0"/>
<gene>
    <name evidence="1" type="ORF">HRI_000954300</name>
</gene>